<dbReference type="Proteomes" id="UP000004358">
    <property type="component" value="Unassembled WGS sequence"/>
</dbReference>
<proteinExistence type="predicted"/>
<comment type="caution">
    <text evidence="1">The sequence shown here is derived from an EMBL/GenBank/DDBJ whole genome shotgun (WGS) entry which is preliminary data.</text>
</comment>
<protein>
    <submittedName>
        <fullName evidence="1">Uncharacterized protein</fullName>
    </submittedName>
</protein>
<accession>A3ZRH7</accession>
<dbReference type="HOGENOM" id="CLU_3077301_0_0_0"/>
<reference evidence="1 2" key="1">
    <citation type="submission" date="2006-02" db="EMBL/GenBank/DDBJ databases">
        <authorList>
            <person name="Amann R."/>
            <person name="Ferriera S."/>
            <person name="Johnson J."/>
            <person name="Kravitz S."/>
            <person name="Halpern A."/>
            <person name="Remington K."/>
            <person name="Beeson K."/>
            <person name="Tran B."/>
            <person name="Rogers Y.-H."/>
            <person name="Friedman R."/>
            <person name="Venter J.C."/>
        </authorList>
    </citation>
    <scope>NUCLEOTIDE SEQUENCE [LARGE SCALE GENOMIC DNA]</scope>
    <source>
        <strain evidence="1 2">DSM 3645</strain>
    </source>
</reference>
<evidence type="ECO:0000313" key="1">
    <source>
        <dbReference type="EMBL" id="EAQ80746.1"/>
    </source>
</evidence>
<name>A3ZRH7_9BACT</name>
<dbReference type="EMBL" id="AANZ01000007">
    <property type="protein sequence ID" value="EAQ80746.1"/>
    <property type="molecule type" value="Genomic_DNA"/>
</dbReference>
<dbReference type="AlphaFoldDB" id="A3ZRH7"/>
<sequence>MNYTGDGDNPNKTLGTLGRRFPDLKPDLCFTFSHLSLFLAGERDKTSFQPDS</sequence>
<evidence type="ECO:0000313" key="2">
    <source>
        <dbReference type="Proteomes" id="UP000004358"/>
    </source>
</evidence>
<gene>
    <name evidence="1" type="ORF">DSM3645_12036</name>
</gene>
<organism evidence="1 2">
    <name type="scientific">Blastopirellula marina DSM 3645</name>
    <dbReference type="NCBI Taxonomy" id="314230"/>
    <lineage>
        <taxon>Bacteria</taxon>
        <taxon>Pseudomonadati</taxon>
        <taxon>Planctomycetota</taxon>
        <taxon>Planctomycetia</taxon>
        <taxon>Pirellulales</taxon>
        <taxon>Pirellulaceae</taxon>
        <taxon>Blastopirellula</taxon>
    </lineage>
</organism>